<dbReference type="InterPro" id="IPR012967">
    <property type="entry name" value="COMT_dimerisation"/>
</dbReference>
<dbReference type="PANTHER" id="PTHR43712:SF2">
    <property type="entry name" value="O-METHYLTRANSFERASE CICE"/>
    <property type="match status" value="1"/>
</dbReference>
<dbReference type="Proteomes" id="UP000324159">
    <property type="component" value="Unassembled WGS sequence"/>
</dbReference>
<dbReference type="Pfam" id="PF00891">
    <property type="entry name" value="Methyltransf_2"/>
    <property type="match status" value="1"/>
</dbReference>
<dbReference type="GO" id="GO:0008171">
    <property type="term" value="F:O-methyltransferase activity"/>
    <property type="evidence" value="ECO:0007669"/>
    <property type="project" value="InterPro"/>
</dbReference>
<dbReference type="EMBL" id="VNIB01000003">
    <property type="protein sequence ID" value="TYO99394.1"/>
    <property type="molecule type" value="Genomic_DNA"/>
</dbReference>
<protein>
    <submittedName>
        <fullName evidence="7">Ubiquinone/menaquinone biosynthesis C-methylase UbiE</fullName>
    </submittedName>
</protein>
<dbReference type="InterPro" id="IPR016461">
    <property type="entry name" value="COMT-like"/>
</dbReference>
<accession>A0A5D3WM74</accession>
<feature type="domain" description="O-methyltransferase dimerisation" evidence="6">
    <location>
        <begin position="13"/>
        <end position="87"/>
    </location>
</feature>
<dbReference type="GO" id="GO:0032259">
    <property type="term" value="P:methylation"/>
    <property type="evidence" value="ECO:0007669"/>
    <property type="project" value="UniProtKB-KW"/>
</dbReference>
<dbReference type="Gene3D" id="3.40.50.150">
    <property type="entry name" value="Vaccinia Virus protein VP39"/>
    <property type="match status" value="1"/>
</dbReference>
<evidence type="ECO:0000313" key="8">
    <source>
        <dbReference type="Proteomes" id="UP000324159"/>
    </source>
</evidence>
<dbReference type="SUPFAM" id="SSF46785">
    <property type="entry name" value="Winged helix' DNA-binding domain"/>
    <property type="match status" value="1"/>
</dbReference>
<keyword evidence="2" id="KW-0808">Transferase</keyword>
<dbReference type="PIRSF" id="PIRSF005739">
    <property type="entry name" value="O-mtase"/>
    <property type="match status" value="1"/>
</dbReference>
<reference evidence="7 8" key="1">
    <citation type="submission" date="2019-07" db="EMBL/GenBank/DDBJ databases">
        <title>Genomic Encyclopedia of Type Strains, Phase IV (KMG-IV): sequencing the most valuable type-strain genomes for metagenomic binning, comparative biology and taxonomic classification.</title>
        <authorList>
            <person name="Goeker M."/>
        </authorList>
    </citation>
    <scope>NUCLEOTIDE SEQUENCE [LARGE SCALE GENOMIC DNA]</scope>
    <source>
        <strain evidence="7 8">SS015</strain>
    </source>
</reference>
<dbReference type="OrthoDB" id="9767938at2"/>
<sequence length="333" mass="36245">MNPANWNPAELLNLSGSYWATCTLHAGVKLDLFTPLAEKTRSAGDLAEAKGLDVRALEMLLNALAAMGLLEKRGDHFAAVPAAARYLAKNSPDYLGYMILHHHHLVASWSRLDEAVRTGGPVRDRISHEPTDQERESFQMGMFNLAMLIAPKVVPNIDLAGRRRLLDLGGGPGTWAIHFCRHNPGLEAVIFDLPTTRPFAEQTVARFGLSDRIRFVAGDFTVDPLPDGCDVAWLSLVLHGESPVSAARLLARTVEALEPGGLLLVQEFLLAADRIAPEFPALFSLNMLLGTPQGQAYSEPELVEMMRQAGLKGIERLPLELPNGVGILVGRKG</sequence>
<evidence type="ECO:0000259" key="6">
    <source>
        <dbReference type="Pfam" id="PF08100"/>
    </source>
</evidence>
<dbReference type="GO" id="GO:0046983">
    <property type="term" value="F:protein dimerization activity"/>
    <property type="evidence" value="ECO:0007669"/>
    <property type="project" value="InterPro"/>
</dbReference>
<organism evidence="7 8">
    <name type="scientific">Geothermobacter ehrlichii</name>
    <dbReference type="NCBI Taxonomy" id="213224"/>
    <lineage>
        <taxon>Bacteria</taxon>
        <taxon>Pseudomonadati</taxon>
        <taxon>Thermodesulfobacteriota</taxon>
        <taxon>Desulfuromonadia</taxon>
        <taxon>Desulfuromonadales</taxon>
        <taxon>Geothermobacteraceae</taxon>
        <taxon>Geothermobacter</taxon>
    </lineage>
</organism>
<evidence type="ECO:0000256" key="3">
    <source>
        <dbReference type="ARBA" id="ARBA00022691"/>
    </source>
</evidence>
<dbReference type="InterPro" id="IPR029063">
    <property type="entry name" value="SAM-dependent_MTases_sf"/>
</dbReference>
<dbReference type="PROSITE" id="PS51683">
    <property type="entry name" value="SAM_OMT_II"/>
    <property type="match status" value="1"/>
</dbReference>
<feature type="domain" description="O-methyltransferase C-terminal" evidence="5">
    <location>
        <begin position="131"/>
        <end position="311"/>
    </location>
</feature>
<dbReference type="PANTHER" id="PTHR43712">
    <property type="entry name" value="PUTATIVE (AFU_ORTHOLOGUE AFUA_4G14580)-RELATED"/>
    <property type="match status" value="1"/>
</dbReference>
<dbReference type="RefSeq" id="WP_148895347.1">
    <property type="nucleotide sequence ID" value="NZ_VNIB01000003.1"/>
</dbReference>
<dbReference type="Gene3D" id="1.10.10.10">
    <property type="entry name" value="Winged helix-like DNA-binding domain superfamily/Winged helix DNA-binding domain"/>
    <property type="match status" value="1"/>
</dbReference>
<proteinExistence type="predicted"/>
<evidence type="ECO:0000256" key="2">
    <source>
        <dbReference type="ARBA" id="ARBA00022679"/>
    </source>
</evidence>
<gene>
    <name evidence="7" type="ORF">EDC39_103240</name>
</gene>
<dbReference type="InterPro" id="IPR036388">
    <property type="entry name" value="WH-like_DNA-bd_sf"/>
</dbReference>
<evidence type="ECO:0000313" key="7">
    <source>
        <dbReference type="EMBL" id="TYO99394.1"/>
    </source>
</evidence>
<dbReference type="InterPro" id="IPR001077">
    <property type="entry name" value="COMT_C"/>
</dbReference>
<dbReference type="AlphaFoldDB" id="A0A5D3WM74"/>
<dbReference type="SUPFAM" id="SSF53335">
    <property type="entry name" value="S-adenosyl-L-methionine-dependent methyltransferases"/>
    <property type="match status" value="1"/>
</dbReference>
<evidence type="ECO:0000256" key="1">
    <source>
        <dbReference type="ARBA" id="ARBA00022603"/>
    </source>
</evidence>
<feature type="active site" description="Proton acceptor" evidence="4">
    <location>
        <position position="239"/>
    </location>
</feature>
<keyword evidence="7" id="KW-0830">Ubiquinone</keyword>
<dbReference type="InterPro" id="IPR036390">
    <property type="entry name" value="WH_DNA-bd_sf"/>
</dbReference>
<keyword evidence="1 7" id="KW-0489">Methyltransferase</keyword>
<evidence type="ECO:0000259" key="5">
    <source>
        <dbReference type="Pfam" id="PF00891"/>
    </source>
</evidence>
<keyword evidence="8" id="KW-1185">Reference proteome</keyword>
<name>A0A5D3WM74_9BACT</name>
<evidence type="ECO:0000256" key="4">
    <source>
        <dbReference type="PIRSR" id="PIRSR005739-1"/>
    </source>
</evidence>
<comment type="caution">
    <text evidence="7">The sequence shown here is derived from an EMBL/GenBank/DDBJ whole genome shotgun (WGS) entry which is preliminary data.</text>
</comment>
<dbReference type="Pfam" id="PF08100">
    <property type="entry name" value="Dimerisation"/>
    <property type="match status" value="1"/>
</dbReference>
<keyword evidence="3" id="KW-0949">S-adenosyl-L-methionine</keyword>
<dbReference type="CDD" id="cd02440">
    <property type="entry name" value="AdoMet_MTases"/>
    <property type="match status" value="1"/>
</dbReference>